<accession>A0A6M7U804</accession>
<evidence type="ECO:0000259" key="4">
    <source>
        <dbReference type="Pfam" id="PF25973"/>
    </source>
</evidence>
<evidence type="ECO:0000259" key="3">
    <source>
        <dbReference type="Pfam" id="PF25954"/>
    </source>
</evidence>
<reference evidence="5 6" key="1">
    <citation type="submission" date="2016-05" db="EMBL/GenBank/DDBJ databases">
        <authorList>
            <person name="Ramsay J.P."/>
        </authorList>
    </citation>
    <scope>NUCLEOTIDE SEQUENCE [LARGE SCALE GENOMIC DNA]</scope>
    <source>
        <strain evidence="5 6">NZP2042</strain>
    </source>
</reference>
<dbReference type="EMBL" id="LYTK01000001">
    <property type="protein sequence ID" value="OBQ71424.1"/>
    <property type="molecule type" value="Genomic_DNA"/>
</dbReference>
<dbReference type="PANTHER" id="PTHR32347:SF23">
    <property type="entry name" value="BLL5650 PROTEIN"/>
    <property type="match status" value="1"/>
</dbReference>
<sequence length="627" mass="68414">MAKVTQSDDADAAEEAASASSLTLLAPALWKRLSEASTSEDLATAWLALQCSMIPGASKGIVLVEARGGMRLLSAWPEANDEPADLKSTAELALSERRAVARGTTADSVASPSVAFPILLDDAVIAVVAVGIAVAKPSQAKEAMRAAIRQIQWGSAWLRDHLRGQRASTNVRQLDRSRATLDLIASVLEHQRFAPATMAAATELAIRFDCARVSVGFTRRGSARIAAISHTAQFGRQMGLVRAIGAAMDEAIDQRCSILYPIGVDEPIATHAHGEVARLQHDGQVLTVPMFVVDAFVGAITFERRRGHAFEPEIVQILDMIATAIGPILNEKRLNDRWLIFKVGESLWQQIKRLLGPGYTGRKLAAIGLAAAAAFGYFATDTYRVNADAQIEGSVRRAIISSYDGFIQEAKARAGDVVTSGDELATLEDRELALERLRWATQRQQYSFEYDKALATRQPATINVVKSQIDQADAQLKLIDEQIARTRIVAPFDGLVVSGDLSQRIGGSVSRGELLYEIAPLTDYRVVMQVDERQIADVSEGQKGEVIFASLPEEHFELTVGKITPVAQAKDGKNLFQVEGSLTHTSPRLRPGMIGVAKIAIDQRRLVSIWARPVLEWWRLASWRWMP</sequence>
<dbReference type="InterPro" id="IPR050465">
    <property type="entry name" value="UPF0194_transport"/>
</dbReference>
<dbReference type="SUPFAM" id="SSF111369">
    <property type="entry name" value="HlyD-like secretion proteins"/>
    <property type="match status" value="1"/>
</dbReference>
<gene>
    <name evidence="5" type="ORF">A8145_00600</name>
</gene>
<dbReference type="Proteomes" id="UP000093737">
    <property type="component" value="Unassembled WGS sequence"/>
</dbReference>
<protein>
    <submittedName>
        <fullName evidence="5">Uncharacterized protein</fullName>
    </submittedName>
</protein>
<evidence type="ECO:0000313" key="6">
    <source>
        <dbReference type="Proteomes" id="UP000093737"/>
    </source>
</evidence>
<feature type="domain" description="CusB-like beta-barrel" evidence="3">
    <location>
        <begin position="526"/>
        <end position="598"/>
    </location>
</feature>
<dbReference type="Pfam" id="PF25954">
    <property type="entry name" value="Beta-barrel_RND_2"/>
    <property type="match status" value="1"/>
</dbReference>
<dbReference type="AlphaFoldDB" id="A0A6M7U804"/>
<dbReference type="Gene3D" id="3.30.450.40">
    <property type="match status" value="1"/>
</dbReference>
<dbReference type="Pfam" id="PF25973">
    <property type="entry name" value="BSH_CzcB"/>
    <property type="match status" value="1"/>
</dbReference>
<dbReference type="Gene3D" id="2.40.30.170">
    <property type="match status" value="1"/>
</dbReference>
<dbReference type="InterPro" id="IPR058647">
    <property type="entry name" value="BSH_CzcB-like"/>
</dbReference>
<organism evidence="5 6">
    <name type="scientific">Rhizobium loti</name>
    <name type="common">Mesorhizobium loti</name>
    <dbReference type="NCBI Taxonomy" id="381"/>
    <lineage>
        <taxon>Bacteria</taxon>
        <taxon>Pseudomonadati</taxon>
        <taxon>Pseudomonadota</taxon>
        <taxon>Alphaproteobacteria</taxon>
        <taxon>Hyphomicrobiales</taxon>
        <taxon>Phyllobacteriaceae</taxon>
        <taxon>Mesorhizobium</taxon>
    </lineage>
</organism>
<feature type="domain" description="CzcB-like barrel-sandwich hybrid" evidence="4">
    <location>
        <begin position="399"/>
        <end position="519"/>
    </location>
</feature>
<dbReference type="SUPFAM" id="SSF55781">
    <property type="entry name" value="GAF domain-like"/>
    <property type="match status" value="1"/>
</dbReference>
<dbReference type="RefSeq" id="WP_056565082.1">
    <property type="nucleotide sequence ID" value="NZ_CP033334.1"/>
</dbReference>
<name>A0A6M7U804_RHILI</name>
<dbReference type="InterPro" id="IPR029016">
    <property type="entry name" value="GAF-like_dom_sf"/>
</dbReference>
<dbReference type="GO" id="GO:0030313">
    <property type="term" value="C:cell envelope"/>
    <property type="evidence" value="ECO:0007669"/>
    <property type="project" value="UniProtKB-SubCell"/>
</dbReference>
<evidence type="ECO:0000256" key="1">
    <source>
        <dbReference type="ARBA" id="ARBA00004196"/>
    </source>
</evidence>
<evidence type="ECO:0000313" key="5">
    <source>
        <dbReference type="EMBL" id="OBQ71424.1"/>
    </source>
</evidence>
<comment type="subcellular location">
    <subcellularLocation>
        <location evidence="1">Cell envelope</location>
    </subcellularLocation>
</comment>
<dbReference type="InterPro" id="IPR058792">
    <property type="entry name" value="Beta-barrel_RND_2"/>
</dbReference>
<proteinExistence type="predicted"/>
<dbReference type="PANTHER" id="PTHR32347">
    <property type="entry name" value="EFFLUX SYSTEM COMPONENT YKNX-RELATED"/>
    <property type="match status" value="1"/>
</dbReference>
<evidence type="ECO:0000256" key="2">
    <source>
        <dbReference type="ARBA" id="ARBA00023054"/>
    </source>
</evidence>
<keyword evidence="2" id="KW-0175">Coiled coil</keyword>
<comment type="caution">
    <text evidence="5">The sequence shown here is derived from an EMBL/GenBank/DDBJ whole genome shotgun (WGS) entry which is preliminary data.</text>
</comment>